<comment type="function">
    <text evidence="5">Part of the ABC transporter complex MalEFGK involved in maltose/maltodextrin import. Binds maltose and higher maltodextrins.</text>
</comment>
<evidence type="ECO:0000313" key="8">
    <source>
        <dbReference type="Proteomes" id="UP000676246"/>
    </source>
</evidence>
<dbReference type="PANTHER" id="PTHR30061:SF50">
    <property type="entry name" value="MALTOSE_MALTODEXTRIN-BINDING PERIPLASMIC PROTEIN"/>
    <property type="match status" value="1"/>
</dbReference>
<keyword evidence="8" id="KW-1185">Reference proteome</keyword>
<dbReference type="GO" id="GO:0042956">
    <property type="term" value="P:maltodextrin transmembrane transport"/>
    <property type="evidence" value="ECO:0007669"/>
    <property type="project" value="TreeGrafter"/>
</dbReference>
<name>A0A941BKT5_9BURK</name>
<comment type="caution">
    <text evidence="7">The sequence shown here is derived from an EMBL/GenBank/DDBJ whole genome shotgun (WGS) entry which is preliminary data.</text>
</comment>
<keyword evidence="2 5" id="KW-0813">Transport</keyword>
<dbReference type="PANTHER" id="PTHR30061">
    <property type="entry name" value="MALTOSE-BINDING PERIPLASMIC PROTEIN"/>
    <property type="match status" value="1"/>
</dbReference>
<dbReference type="AlphaFoldDB" id="A0A941BKT5"/>
<dbReference type="PRINTS" id="PR00181">
    <property type="entry name" value="MALTOSEBP"/>
</dbReference>
<dbReference type="Gene3D" id="3.40.190.10">
    <property type="entry name" value="Periplasmic binding protein-like II"/>
    <property type="match status" value="2"/>
</dbReference>
<dbReference type="GO" id="GO:0042597">
    <property type="term" value="C:periplasmic space"/>
    <property type="evidence" value="ECO:0007669"/>
    <property type="project" value="UniProtKB-SubCell"/>
</dbReference>
<evidence type="ECO:0000256" key="3">
    <source>
        <dbReference type="ARBA" id="ARBA00022597"/>
    </source>
</evidence>
<keyword evidence="4 5" id="KW-0732">Signal</keyword>
<dbReference type="GO" id="GO:1901982">
    <property type="term" value="F:maltose binding"/>
    <property type="evidence" value="ECO:0007669"/>
    <property type="project" value="TreeGrafter"/>
</dbReference>
<feature type="chain" id="PRO_5038157563" description="Maltodextrin-binding protein" evidence="5">
    <location>
        <begin position="26"/>
        <end position="400"/>
    </location>
</feature>
<accession>A0A941BKT5</accession>
<feature type="signal peptide" evidence="5">
    <location>
        <begin position="1"/>
        <end position="25"/>
    </location>
</feature>
<evidence type="ECO:0000256" key="5">
    <source>
        <dbReference type="RuleBase" id="RU365005"/>
    </source>
</evidence>
<protein>
    <recommendedName>
        <fullName evidence="5">Maltodextrin-binding protein</fullName>
    </recommendedName>
</protein>
<dbReference type="InterPro" id="IPR006059">
    <property type="entry name" value="SBP"/>
</dbReference>
<dbReference type="SUPFAM" id="SSF53850">
    <property type="entry name" value="Periplasmic binding protein-like II"/>
    <property type="match status" value="1"/>
</dbReference>
<comment type="subcellular location">
    <subcellularLocation>
        <location evidence="5">Periplasm</location>
    </subcellularLocation>
</comment>
<evidence type="ECO:0000256" key="6">
    <source>
        <dbReference type="SAM" id="MobiDB-lite"/>
    </source>
</evidence>
<organism evidence="7 8">
    <name type="scientific">Ideonella alba</name>
    <dbReference type="NCBI Taxonomy" id="2824118"/>
    <lineage>
        <taxon>Bacteria</taxon>
        <taxon>Pseudomonadati</taxon>
        <taxon>Pseudomonadota</taxon>
        <taxon>Betaproteobacteria</taxon>
        <taxon>Burkholderiales</taxon>
        <taxon>Sphaerotilaceae</taxon>
        <taxon>Ideonella</taxon>
    </lineage>
</organism>
<feature type="region of interest" description="Disordered" evidence="6">
    <location>
        <begin position="381"/>
        <end position="400"/>
    </location>
</feature>
<reference evidence="7 8" key="1">
    <citation type="submission" date="2021-04" db="EMBL/GenBank/DDBJ databases">
        <title>The genome sequence of Ideonella sp. 3Y2.</title>
        <authorList>
            <person name="Liu Y."/>
        </authorList>
    </citation>
    <scope>NUCLEOTIDE SEQUENCE [LARGE SCALE GENOMIC DNA]</scope>
    <source>
        <strain evidence="7 8">3Y2</strain>
    </source>
</reference>
<keyword evidence="5" id="KW-0574">Periplasm</keyword>
<sequence length="400" mass="43430">MMIRRRHVAWSSLLLAAGVVAPVRAADRRPLVIWYSVEGAKAVRRIGEAFTAATGVPVVVETPDGIPARFQQAASGGKGPDICTFPHDRIGEYVAGGLVHAVSPSRALLADIDPLAWRAMRWRGRDWGYPYAIDAVTLIYNKALVPRPPVSFDEVFEIEARLSRQGRHAIVWDYTNNYFTWPLLAAGGGYAFRQREDGSYDPNDVGVANPGALRGAELLARLVAEGVMPPGSGYAEMEAAMAQGRAAMMINGAWSWVNLQRAGIDFGVSRIPAVAGHRAAPFIGVRGFLINRASAQREVAAEFIEHWLLRPEGLRLLDSAEPLGAPASRALFAELRARPGLGDKVAGIMDSARDGLPIPPLPEMGRFWSAMKAALTNLTEGRQTPREALQAAERRIRDSA</sequence>
<dbReference type="Proteomes" id="UP000676246">
    <property type="component" value="Unassembled WGS sequence"/>
</dbReference>
<dbReference type="GO" id="GO:0015144">
    <property type="term" value="F:carbohydrate transmembrane transporter activity"/>
    <property type="evidence" value="ECO:0007669"/>
    <property type="project" value="InterPro"/>
</dbReference>
<dbReference type="NCBIfam" id="NF007011">
    <property type="entry name" value="PRK09474.1"/>
    <property type="match status" value="1"/>
</dbReference>
<gene>
    <name evidence="7" type="primary">malE</name>
    <name evidence="7" type="ORF">KAK03_08200</name>
</gene>
<keyword evidence="3 5" id="KW-0762">Sugar transport</keyword>
<dbReference type="GO" id="GO:0055052">
    <property type="term" value="C:ATP-binding cassette (ABC) transporter complex, substrate-binding subunit-containing"/>
    <property type="evidence" value="ECO:0007669"/>
    <property type="project" value="TreeGrafter"/>
</dbReference>
<evidence type="ECO:0000313" key="7">
    <source>
        <dbReference type="EMBL" id="MBQ0930469.1"/>
    </source>
</evidence>
<dbReference type="GO" id="GO:0015768">
    <property type="term" value="P:maltose transport"/>
    <property type="evidence" value="ECO:0007669"/>
    <property type="project" value="TreeGrafter"/>
</dbReference>
<dbReference type="Pfam" id="PF13416">
    <property type="entry name" value="SBP_bac_8"/>
    <property type="match status" value="1"/>
</dbReference>
<evidence type="ECO:0000256" key="4">
    <source>
        <dbReference type="ARBA" id="ARBA00022729"/>
    </source>
</evidence>
<comment type="similarity">
    <text evidence="1 5">Belongs to the bacterial solute-binding protein 1 family.</text>
</comment>
<dbReference type="EMBL" id="JAGQDD010000004">
    <property type="protein sequence ID" value="MBQ0930469.1"/>
    <property type="molecule type" value="Genomic_DNA"/>
</dbReference>
<evidence type="ECO:0000256" key="1">
    <source>
        <dbReference type="ARBA" id="ARBA00008520"/>
    </source>
</evidence>
<proteinExistence type="inferred from homology"/>
<evidence type="ECO:0000256" key="2">
    <source>
        <dbReference type="ARBA" id="ARBA00022448"/>
    </source>
</evidence>
<dbReference type="InterPro" id="IPR006060">
    <property type="entry name" value="Maltose/Cyclodextrin-bd"/>
</dbReference>